<evidence type="ECO:0000259" key="2">
    <source>
        <dbReference type="PROSITE" id="PS50943"/>
    </source>
</evidence>
<dbReference type="STRING" id="1848903.CCAND38_80061"/>
<gene>
    <name evidence="3" type="ORF">CCAND38_80061</name>
    <name evidence="4" type="ORF">CCAND93_20028</name>
</gene>
<dbReference type="SMART" id="SM00530">
    <property type="entry name" value="HTH_XRE"/>
    <property type="match status" value="1"/>
</dbReference>
<evidence type="ECO:0000313" key="6">
    <source>
        <dbReference type="Proteomes" id="UP000045051"/>
    </source>
</evidence>
<dbReference type="AlphaFoldDB" id="A0A0B7IPE0"/>
<evidence type="ECO:0000313" key="5">
    <source>
        <dbReference type="Proteomes" id="UP000038200"/>
    </source>
</evidence>
<evidence type="ECO:0000313" key="3">
    <source>
        <dbReference type="EMBL" id="CEN49315.1"/>
    </source>
</evidence>
<organism evidence="4 5">
    <name type="scientific">Capnocytophaga canis</name>
    <dbReference type="NCBI Taxonomy" id="1848903"/>
    <lineage>
        <taxon>Bacteria</taxon>
        <taxon>Pseudomonadati</taxon>
        <taxon>Bacteroidota</taxon>
        <taxon>Flavobacteriia</taxon>
        <taxon>Flavobacteriales</taxon>
        <taxon>Flavobacteriaceae</taxon>
        <taxon>Capnocytophaga</taxon>
    </lineage>
</organism>
<dbReference type="InterPro" id="IPR001387">
    <property type="entry name" value="Cro/C1-type_HTH"/>
</dbReference>
<dbReference type="CDD" id="cd00093">
    <property type="entry name" value="HTH_XRE"/>
    <property type="match status" value="1"/>
</dbReference>
<dbReference type="OrthoDB" id="1034290at2"/>
<dbReference type="Proteomes" id="UP000038200">
    <property type="component" value="Unassembled WGS sequence"/>
</dbReference>
<keyword evidence="6" id="KW-1185">Reference proteome</keyword>
<dbReference type="RefSeq" id="WP_042006528.1">
    <property type="nucleotide sequence ID" value="NZ_CDOH01000137.1"/>
</dbReference>
<feature type="domain" description="HTH cro/C1-type" evidence="2">
    <location>
        <begin position="11"/>
        <end position="66"/>
    </location>
</feature>
<dbReference type="GO" id="GO:0003677">
    <property type="term" value="F:DNA binding"/>
    <property type="evidence" value="ECO:0007669"/>
    <property type="project" value="InterPro"/>
</dbReference>
<dbReference type="InterPro" id="IPR010982">
    <property type="entry name" value="Lambda_DNA-bd_dom_sf"/>
</dbReference>
<dbReference type="EMBL" id="CDOL01000112">
    <property type="protein sequence ID" value="CEN51897.1"/>
    <property type="molecule type" value="Genomic_DNA"/>
</dbReference>
<accession>A0A0B7IPE0</accession>
<protein>
    <recommendedName>
        <fullName evidence="2">HTH cro/C1-type domain-containing protein</fullName>
    </recommendedName>
</protein>
<dbReference type="Gene3D" id="1.10.260.40">
    <property type="entry name" value="lambda repressor-like DNA-binding domains"/>
    <property type="match status" value="1"/>
</dbReference>
<evidence type="ECO:0000313" key="4">
    <source>
        <dbReference type="EMBL" id="CEN51897.1"/>
    </source>
</evidence>
<dbReference type="SUPFAM" id="SSF47413">
    <property type="entry name" value="lambda repressor-like DNA-binding domains"/>
    <property type="match status" value="1"/>
</dbReference>
<dbReference type="Proteomes" id="UP000045051">
    <property type="component" value="Unassembled WGS sequence"/>
</dbReference>
<dbReference type="Pfam" id="PF01381">
    <property type="entry name" value="HTH_3"/>
    <property type="match status" value="1"/>
</dbReference>
<name>A0A0B7IPE0_9FLAO</name>
<reference evidence="5 6" key="1">
    <citation type="submission" date="2015-01" db="EMBL/GenBank/DDBJ databases">
        <authorList>
            <person name="MANFREDI Pablo"/>
        </authorList>
    </citation>
    <scope>NUCLEOTIDE SEQUENCE [LARGE SCALE GENOMIC DNA]</scope>
    <source>
        <strain evidence="3 6">CcD38</strain>
        <strain evidence="4 5">CcD93</strain>
    </source>
</reference>
<sequence length="168" mass="19596">MINTPDFVKRLQEIMEHYDLNASSLADILDIQRSSISHLLSERNKPSLEFIMKLIEQFPEVNFHWITQGKGNFPSKENSVTKIEEKKSIMQTNLFGDEPEQSATTKRKQNPPQNVVRVKEPESEISYQQISPISKVVENTFVTKVNNKKQLKKIIFFYDDNSFEVFEN</sequence>
<evidence type="ECO:0000256" key="1">
    <source>
        <dbReference type="SAM" id="MobiDB-lite"/>
    </source>
</evidence>
<feature type="region of interest" description="Disordered" evidence="1">
    <location>
        <begin position="96"/>
        <end position="116"/>
    </location>
</feature>
<proteinExistence type="predicted"/>
<dbReference type="EMBL" id="CDOI01000195">
    <property type="protein sequence ID" value="CEN49315.1"/>
    <property type="molecule type" value="Genomic_DNA"/>
</dbReference>
<dbReference type="PROSITE" id="PS50943">
    <property type="entry name" value="HTH_CROC1"/>
    <property type="match status" value="1"/>
</dbReference>